<dbReference type="AlphaFoldDB" id="A0A177GED7"/>
<dbReference type="InterPro" id="IPR011032">
    <property type="entry name" value="GroES-like_sf"/>
</dbReference>
<reference evidence="2 3" key="1">
    <citation type="submission" date="2016-03" db="EMBL/GenBank/DDBJ databases">
        <title>Draft genome sequence of Acetobacter malorum CECT 7742, a strain isolated from strawberry vinegar.</title>
        <authorList>
            <person name="Sainz F."/>
            <person name="Mas A."/>
            <person name="Torija M.J."/>
        </authorList>
    </citation>
    <scope>NUCLEOTIDE SEQUENCE [LARGE SCALE GENOMIC DNA]</scope>
    <source>
        <strain evidence="2 3">CECT 7742</strain>
    </source>
</reference>
<dbReference type="InterPro" id="IPR051603">
    <property type="entry name" value="Zinc-ADH_QOR/CCCR"/>
</dbReference>
<sequence>MSDQTNTVIRVHEAGGPDVLKVESLPVPTPGAGEVLLRQKAIGVNFIDTYFRSGLYKFPSLPAIPGSRRRGCD</sequence>
<accession>A0A177GED7</accession>
<dbReference type="GO" id="GO:0005829">
    <property type="term" value="C:cytosol"/>
    <property type="evidence" value="ECO:0007669"/>
    <property type="project" value="TreeGrafter"/>
</dbReference>
<dbReference type="SUPFAM" id="SSF50129">
    <property type="entry name" value="GroES-like"/>
    <property type="match status" value="1"/>
</dbReference>
<dbReference type="PANTHER" id="PTHR44154">
    <property type="entry name" value="QUINONE OXIDOREDUCTASE"/>
    <property type="match status" value="1"/>
</dbReference>
<gene>
    <name evidence="2" type="ORF">Amal_00200</name>
</gene>
<dbReference type="EC" id="1.6.5.5" evidence="2"/>
<dbReference type="GO" id="GO:0070402">
    <property type="term" value="F:NADPH binding"/>
    <property type="evidence" value="ECO:0007669"/>
    <property type="project" value="TreeGrafter"/>
</dbReference>
<organism evidence="2 3">
    <name type="scientific">Acetobacter malorum</name>
    <dbReference type="NCBI Taxonomy" id="178901"/>
    <lineage>
        <taxon>Bacteria</taxon>
        <taxon>Pseudomonadati</taxon>
        <taxon>Pseudomonadota</taxon>
        <taxon>Alphaproteobacteria</taxon>
        <taxon>Acetobacterales</taxon>
        <taxon>Acetobacteraceae</taxon>
        <taxon>Acetobacter</taxon>
    </lineage>
</organism>
<dbReference type="EMBL" id="LVHD01000002">
    <property type="protein sequence ID" value="OAG78600.1"/>
    <property type="molecule type" value="Genomic_DNA"/>
</dbReference>
<evidence type="ECO:0000313" key="3">
    <source>
        <dbReference type="Proteomes" id="UP000077349"/>
    </source>
</evidence>
<keyword evidence="2" id="KW-0560">Oxidoreductase</keyword>
<name>A0A177GED7_9PROT</name>
<evidence type="ECO:0000313" key="2">
    <source>
        <dbReference type="EMBL" id="OAG78600.1"/>
    </source>
</evidence>
<dbReference type="GO" id="GO:0003960">
    <property type="term" value="F:quinone reductase (NADPH) activity"/>
    <property type="evidence" value="ECO:0007669"/>
    <property type="project" value="UniProtKB-EC"/>
</dbReference>
<dbReference type="PATRIC" id="fig|178901.16.peg.207"/>
<keyword evidence="1" id="KW-0521">NADP</keyword>
<dbReference type="PANTHER" id="PTHR44154:SF1">
    <property type="entry name" value="QUINONE OXIDOREDUCTASE"/>
    <property type="match status" value="1"/>
</dbReference>
<protein>
    <submittedName>
        <fullName evidence="2">Quinone oxidoreductase</fullName>
        <ecNumber evidence="2">1.6.5.5</ecNumber>
    </submittedName>
</protein>
<dbReference type="GO" id="GO:0003730">
    <property type="term" value="F:mRNA 3'-UTR binding"/>
    <property type="evidence" value="ECO:0007669"/>
    <property type="project" value="TreeGrafter"/>
</dbReference>
<dbReference type="Gene3D" id="3.90.180.10">
    <property type="entry name" value="Medium-chain alcohol dehydrogenases, catalytic domain"/>
    <property type="match status" value="1"/>
</dbReference>
<comment type="caution">
    <text evidence="2">The sequence shown here is derived from an EMBL/GenBank/DDBJ whole genome shotgun (WGS) entry which is preliminary data.</text>
</comment>
<proteinExistence type="predicted"/>
<evidence type="ECO:0000256" key="1">
    <source>
        <dbReference type="ARBA" id="ARBA00022857"/>
    </source>
</evidence>
<dbReference type="Proteomes" id="UP000077349">
    <property type="component" value="Unassembled WGS sequence"/>
</dbReference>